<feature type="region of interest" description="Disordered" evidence="5">
    <location>
        <begin position="239"/>
        <end position="264"/>
    </location>
</feature>
<evidence type="ECO:0000313" key="8">
    <source>
        <dbReference type="RefSeq" id="XP_031564136.1"/>
    </source>
</evidence>
<evidence type="ECO:0000256" key="5">
    <source>
        <dbReference type="SAM" id="MobiDB-lite"/>
    </source>
</evidence>
<dbReference type="KEGG" id="aten:116299601"/>
<dbReference type="SUPFAM" id="SSF53927">
    <property type="entry name" value="Cytidine deaminase-like"/>
    <property type="match status" value="2"/>
</dbReference>
<dbReference type="FunCoup" id="A0A6P8IAD1">
    <property type="interactions" value="1239"/>
</dbReference>
<protein>
    <recommendedName>
        <fullName evidence="4">dCMP deaminase</fullName>
        <ecNumber evidence="3">3.5.4.12</ecNumber>
    </recommendedName>
    <alternativeName>
        <fullName evidence="4">dCMP deaminase</fullName>
    </alternativeName>
</protein>
<evidence type="ECO:0000259" key="6">
    <source>
        <dbReference type="PROSITE" id="PS51747"/>
    </source>
</evidence>
<feature type="domain" description="CMP/dCMP-type deaminase" evidence="6">
    <location>
        <begin position="27"/>
        <end position="135"/>
    </location>
</feature>
<dbReference type="InParanoid" id="A0A6P8IAD1"/>
<dbReference type="Pfam" id="PF00383">
    <property type="entry name" value="dCMP_cyt_deam_1"/>
    <property type="match status" value="2"/>
</dbReference>
<keyword evidence="2" id="KW-0378">Hydrolase</keyword>
<keyword evidence="1" id="KW-0545">Nucleotide biosynthesis</keyword>
<reference evidence="8" key="1">
    <citation type="submission" date="2025-08" db="UniProtKB">
        <authorList>
            <consortium name="RefSeq"/>
        </authorList>
    </citation>
    <scope>IDENTIFICATION</scope>
    <source>
        <tissue evidence="8">Tentacle</tissue>
    </source>
</reference>
<evidence type="ECO:0000256" key="3">
    <source>
        <dbReference type="ARBA" id="ARBA00038938"/>
    </source>
</evidence>
<dbReference type="Gene3D" id="3.40.140.10">
    <property type="entry name" value="Cytidine Deaminase, domain 2"/>
    <property type="match status" value="2"/>
</dbReference>
<dbReference type="GeneID" id="116299601"/>
<dbReference type="GO" id="GO:0005737">
    <property type="term" value="C:cytoplasm"/>
    <property type="evidence" value="ECO:0007669"/>
    <property type="project" value="TreeGrafter"/>
</dbReference>
<dbReference type="PANTHER" id="PTHR11086:SF18">
    <property type="entry name" value="DEOXYCYTIDYLATE DEAMINASE"/>
    <property type="match status" value="1"/>
</dbReference>
<keyword evidence="7" id="KW-1185">Reference proteome</keyword>
<organism evidence="7 8">
    <name type="scientific">Actinia tenebrosa</name>
    <name type="common">Australian red waratah sea anemone</name>
    <dbReference type="NCBI Taxonomy" id="6105"/>
    <lineage>
        <taxon>Eukaryota</taxon>
        <taxon>Metazoa</taxon>
        <taxon>Cnidaria</taxon>
        <taxon>Anthozoa</taxon>
        <taxon>Hexacorallia</taxon>
        <taxon>Actiniaria</taxon>
        <taxon>Actiniidae</taxon>
        <taxon>Actinia</taxon>
    </lineage>
</organism>
<dbReference type="OrthoDB" id="6710946at2759"/>
<dbReference type="PANTHER" id="PTHR11086">
    <property type="entry name" value="DEOXYCYTIDYLATE DEAMINASE-RELATED"/>
    <property type="match status" value="1"/>
</dbReference>
<dbReference type="InterPro" id="IPR015517">
    <property type="entry name" value="dCMP_deaminase-rel"/>
</dbReference>
<accession>A0A6P8IAD1</accession>
<gene>
    <name evidence="8" type="primary">LOC116299601</name>
</gene>
<evidence type="ECO:0000256" key="2">
    <source>
        <dbReference type="ARBA" id="ARBA00022801"/>
    </source>
</evidence>
<dbReference type="AlphaFoldDB" id="A0A6P8IAD1"/>
<dbReference type="PROSITE" id="PS51747">
    <property type="entry name" value="CYT_DCMP_DEAMINASES_2"/>
    <property type="match status" value="2"/>
</dbReference>
<sequence length="411" mass="46951">MSGVMTGLGDSTYGKRKLQIKKEDLYMLTALWMEQSPWAMTTTDSDKERIVGAVFVQPNDRVLSVDCSRENDGGIVHGAIRALIKYPDQVEGCYVYLSRQPCAHCVKMLVQAAVKKVFYLPLKPEKDEQEENRSVDALFKVSPVSREVYVPNITKGDLDELASANKKNLYGKRKLEKDESVALKVEWEEWKDNDIVAKIGWDEYSDTEIKNQVDEDMKLFFKWYVQGILETGDKEEMAWEKVEDNSSAGDKEEVETPDEDEDEFDREVANHLSRLAQMLSNRTDDPNTGVGCVITIDKEIVAIGWNGYPSKALYGNHPRGSKEDKAKKKYPHIIYALENALLFRNRRELDGCVVYHTIVPSDEGISMLYQVGAKVLVLPSFLQEDELKKEKPLFYNCLPEKKLDVYRHIKG</sequence>
<evidence type="ECO:0000256" key="4">
    <source>
        <dbReference type="ARBA" id="ARBA00041763"/>
    </source>
</evidence>
<dbReference type="InterPro" id="IPR002125">
    <property type="entry name" value="CMP_dCMP_dom"/>
</dbReference>
<feature type="compositionally biased region" description="Acidic residues" evidence="5">
    <location>
        <begin position="252"/>
        <end position="264"/>
    </location>
</feature>
<proteinExistence type="predicted"/>
<evidence type="ECO:0000313" key="7">
    <source>
        <dbReference type="Proteomes" id="UP000515163"/>
    </source>
</evidence>
<dbReference type="Proteomes" id="UP000515163">
    <property type="component" value="Unplaced"/>
</dbReference>
<dbReference type="RefSeq" id="XP_031564136.1">
    <property type="nucleotide sequence ID" value="XM_031708276.1"/>
</dbReference>
<evidence type="ECO:0000256" key="1">
    <source>
        <dbReference type="ARBA" id="ARBA00022727"/>
    </source>
</evidence>
<name>A0A6P8IAD1_ACTTE</name>
<dbReference type="InterPro" id="IPR016193">
    <property type="entry name" value="Cytidine_deaminase-like"/>
</dbReference>
<feature type="domain" description="CMP/dCMP-type deaminase" evidence="6">
    <location>
        <begin position="267"/>
        <end position="395"/>
    </location>
</feature>
<dbReference type="EC" id="3.5.4.12" evidence="3"/>
<dbReference type="GO" id="GO:0004132">
    <property type="term" value="F:dCMP deaminase activity"/>
    <property type="evidence" value="ECO:0007669"/>
    <property type="project" value="TreeGrafter"/>
</dbReference>